<reference evidence="3" key="1">
    <citation type="submission" date="2023-02" db="EMBL/GenBank/DDBJ databases">
        <title>Georgenia sp.10Sc9-8, isolated from a soil sample collected from the Taklamakan desert.</title>
        <authorList>
            <person name="Liu S."/>
        </authorList>
    </citation>
    <scope>NUCLEOTIDE SEQUENCE</scope>
    <source>
        <strain evidence="3">10Sc9-8</strain>
    </source>
</reference>
<protein>
    <submittedName>
        <fullName evidence="3">Methyltransferase domain-containing protein</fullName>
    </submittedName>
</protein>
<dbReference type="EMBL" id="JARACI010000433">
    <property type="protein sequence ID" value="MDD9205339.1"/>
    <property type="molecule type" value="Genomic_DNA"/>
</dbReference>
<dbReference type="Gene3D" id="3.40.50.150">
    <property type="entry name" value="Vaccinia Virus protein VP39"/>
    <property type="match status" value="1"/>
</dbReference>
<dbReference type="SUPFAM" id="SSF53335">
    <property type="entry name" value="S-adenosyl-L-methionine-dependent methyltransferases"/>
    <property type="match status" value="1"/>
</dbReference>
<evidence type="ECO:0000313" key="4">
    <source>
        <dbReference type="Proteomes" id="UP001165561"/>
    </source>
</evidence>
<evidence type="ECO:0000256" key="1">
    <source>
        <dbReference type="ARBA" id="ARBA00022679"/>
    </source>
</evidence>
<keyword evidence="3" id="KW-0489">Methyltransferase</keyword>
<dbReference type="InterPro" id="IPR013216">
    <property type="entry name" value="Methyltransf_11"/>
</dbReference>
<proteinExistence type="predicted"/>
<dbReference type="Pfam" id="PF08241">
    <property type="entry name" value="Methyltransf_11"/>
    <property type="match status" value="1"/>
</dbReference>
<organism evidence="3 4">
    <name type="scientific">Georgenia halotolerans</name>
    <dbReference type="NCBI Taxonomy" id="3028317"/>
    <lineage>
        <taxon>Bacteria</taxon>
        <taxon>Bacillati</taxon>
        <taxon>Actinomycetota</taxon>
        <taxon>Actinomycetes</taxon>
        <taxon>Micrococcales</taxon>
        <taxon>Bogoriellaceae</taxon>
        <taxon>Georgenia</taxon>
    </lineage>
</organism>
<dbReference type="Proteomes" id="UP001165561">
    <property type="component" value="Unassembled WGS sequence"/>
</dbReference>
<accession>A0ABT5TTE6</accession>
<name>A0ABT5TTE6_9MICO</name>
<keyword evidence="1" id="KW-0808">Transferase</keyword>
<dbReference type="InterPro" id="IPR029063">
    <property type="entry name" value="SAM-dependent_MTases_sf"/>
</dbReference>
<dbReference type="PANTHER" id="PTHR43861">
    <property type="entry name" value="TRANS-ACONITATE 2-METHYLTRANSFERASE-RELATED"/>
    <property type="match status" value="1"/>
</dbReference>
<gene>
    <name evidence="3" type="ORF">PU560_02520</name>
</gene>
<evidence type="ECO:0000313" key="3">
    <source>
        <dbReference type="EMBL" id="MDD9205339.1"/>
    </source>
</evidence>
<dbReference type="CDD" id="cd02440">
    <property type="entry name" value="AdoMet_MTases"/>
    <property type="match status" value="1"/>
</dbReference>
<evidence type="ECO:0000259" key="2">
    <source>
        <dbReference type="Pfam" id="PF08241"/>
    </source>
</evidence>
<dbReference type="PANTHER" id="PTHR43861:SF3">
    <property type="entry name" value="PUTATIVE (AFU_ORTHOLOGUE AFUA_2G14390)-RELATED"/>
    <property type="match status" value="1"/>
</dbReference>
<keyword evidence="4" id="KW-1185">Reference proteome</keyword>
<dbReference type="GO" id="GO:0008168">
    <property type="term" value="F:methyltransferase activity"/>
    <property type="evidence" value="ECO:0007669"/>
    <property type="project" value="UniProtKB-KW"/>
</dbReference>
<sequence length="141" mass="15302">MTLADNSAGMRAVIQETVDAGILPGARVWHPDLESQPAADETFDLIVTSLVLHHVRQLEQVLRRFAEFLVPGGYLCIADLDREDGTFHAPDFDGHHGFSRSEVAAQLVGVGLSEVSVQDCTELVKDGVTYSVFPAVARRGT</sequence>
<feature type="domain" description="Methyltransferase type 11" evidence="2">
    <location>
        <begin position="4"/>
        <end position="77"/>
    </location>
</feature>
<comment type="caution">
    <text evidence="3">The sequence shown here is derived from an EMBL/GenBank/DDBJ whole genome shotgun (WGS) entry which is preliminary data.</text>
</comment>
<dbReference type="GO" id="GO:0032259">
    <property type="term" value="P:methylation"/>
    <property type="evidence" value="ECO:0007669"/>
    <property type="project" value="UniProtKB-KW"/>
</dbReference>